<evidence type="ECO:0000256" key="1">
    <source>
        <dbReference type="SAM" id="MobiDB-lite"/>
    </source>
</evidence>
<feature type="compositionally biased region" description="Basic and acidic residues" evidence="1">
    <location>
        <begin position="267"/>
        <end position="282"/>
    </location>
</feature>
<feature type="region of interest" description="Disordered" evidence="1">
    <location>
        <begin position="245"/>
        <end position="298"/>
    </location>
</feature>
<feature type="compositionally biased region" description="Basic residues" evidence="1">
    <location>
        <begin position="283"/>
        <end position="298"/>
    </location>
</feature>
<protein>
    <submittedName>
        <fullName evidence="2">Uncharacterized protein</fullName>
    </submittedName>
</protein>
<reference evidence="2 3" key="1">
    <citation type="submission" date="2018-01" db="EMBL/GenBank/DDBJ databases">
        <authorList>
            <person name="Gaut B.S."/>
            <person name="Morton B.R."/>
            <person name="Clegg M.T."/>
            <person name="Duvall M.R."/>
        </authorList>
    </citation>
    <scope>NUCLEOTIDE SEQUENCE [LARGE SCALE GENOMIC DNA]</scope>
    <source>
        <strain evidence="2">Cupriavidus taiwanensis LMG 19425</strain>
    </source>
</reference>
<name>A0A375IHA0_9BURK</name>
<accession>A0A375IHA0</accession>
<evidence type="ECO:0000313" key="3">
    <source>
        <dbReference type="Proteomes" id="UP000255505"/>
    </source>
</evidence>
<dbReference type="AlphaFoldDB" id="A0A375IHA0"/>
<dbReference type="Proteomes" id="UP000255505">
    <property type="component" value="Chromosome I"/>
</dbReference>
<proteinExistence type="predicted"/>
<feature type="region of interest" description="Disordered" evidence="1">
    <location>
        <begin position="181"/>
        <end position="205"/>
    </location>
</feature>
<sequence length="298" mass="32559">MIEQVAVDLRVHFTLEDLLGTLDGQHGNLVAQFFASTGNLLISIGLGLGNDACGFCLGVLLDLVGRQLSALLGVSDALSAFGAGFGHGLVHTLVGEFKLGLALLGSGEAIGDLRCAFVERLHQRRPNEFGNNPPQDEEHDHLRKKRCVQIHGVFLSVIKLQINAQKAARLVARAARQHHADRKELLDDSQQRVGEGEQHRNTHADQECRVDQAGQQEHLGLQRVHQFRLTCAGFDVLAAHQGDTQAGADSAQADDDTDTDGGQTLDVGEKFLHDDSFNLERLRTKKPKTKKPKTLNLR</sequence>
<evidence type="ECO:0000313" key="2">
    <source>
        <dbReference type="EMBL" id="SPK74134.1"/>
    </source>
</evidence>
<dbReference type="EMBL" id="LT991976">
    <property type="protein sequence ID" value="SPK74134.1"/>
    <property type="molecule type" value="Genomic_DNA"/>
</dbReference>
<organism evidence="2 3">
    <name type="scientific">Cupriavidus taiwanensis</name>
    <dbReference type="NCBI Taxonomy" id="164546"/>
    <lineage>
        <taxon>Bacteria</taxon>
        <taxon>Pseudomonadati</taxon>
        <taxon>Pseudomonadota</taxon>
        <taxon>Betaproteobacteria</taxon>
        <taxon>Burkholderiales</taxon>
        <taxon>Burkholderiaceae</taxon>
        <taxon>Cupriavidus</taxon>
    </lineage>
</organism>
<gene>
    <name evidence="2" type="ORF">CT19425_120376</name>
</gene>